<dbReference type="Proteomes" id="UP001230504">
    <property type="component" value="Unassembled WGS sequence"/>
</dbReference>
<evidence type="ECO:0000313" key="1">
    <source>
        <dbReference type="EMBL" id="KAK1564126.1"/>
    </source>
</evidence>
<keyword evidence="2" id="KW-1185">Reference proteome</keyword>
<reference evidence="1" key="1">
    <citation type="submission" date="2021-06" db="EMBL/GenBank/DDBJ databases">
        <title>Comparative genomics, transcriptomics and evolutionary studies reveal genomic signatures of adaptation to plant cell wall in hemibiotrophic fungi.</title>
        <authorList>
            <consortium name="DOE Joint Genome Institute"/>
            <person name="Baroncelli R."/>
            <person name="Diaz J.F."/>
            <person name="Benocci T."/>
            <person name="Peng M."/>
            <person name="Battaglia E."/>
            <person name="Haridas S."/>
            <person name="Andreopoulos W."/>
            <person name="Labutti K."/>
            <person name="Pangilinan J."/>
            <person name="Floch G.L."/>
            <person name="Makela M.R."/>
            <person name="Henrissat B."/>
            <person name="Grigoriev I.V."/>
            <person name="Crouch J.A."/>
            <person name="De Vries R.P."/>
            <person name="Sukno S.A."/>
            <person name="Thon M.R."/>
        </authorList>
    </citation>
    <scope>NUCLEOTIDE SEQUENCE</scope>
    <source>
        <strain evidence="1">CBS 125086</strain>
    </source>
</reference>
<dbReference type="EMBL" id="JAHLJV010000210">
    <property type="protein sequence ID" value="KAK1564126.1"/>
    <property type="molecule type" value="Genomic_DNA"/>
</dbReference>
<proteinExistence type="predicted"/>
<comment type="caution">
    <text evidence="1">The sequence shown here is derived from an EMBL/GenBank/DDBJ whole genome shotgun (WGS) entry which is preliminary data.</text>
</comment>
<dbReference type="GeneID" id="85446007"/>
<accession>A0AAD8PIZ5</accession>
<evidence type="ECO:0000313" key="2">
    <source>
        <dbReference type="Proteomes" id="UP001230504"/>
    </source>
</evidence>
<sequence>MAQLTSTKIHKVMIVGKGYIRGYVYNKLVNASFEVIPHQYKLINAASAADTVKHFIPSDFTALSVSPELTNLPFYRDAVAICLIVSCVLNGNKNSHKVGMMQGYTMSKAVALVLSKSKEIKSRLIFIHDSKEILWIAEEKPGVKWSVSHVDPETKLQDRLHMFEGPPIFTTFLIIHSTIFGSKYKTNRDGEGNKTLSIPLLEDLILQRVSNTPIDGGLLWNSGPKPRNQMFIAAHRDF</sequence>
<protein>
    <submittedName>
        <fullName evidence="1">Uncharacterized protein</fullName>
    </submittedName>
</protein>
<gene>
    <name evidence="1" type="ORF">LY79DRAFT_595331</name>
</gene>
<dbReference type="RefSeq" id="XP_060406962.1">
    <property type="nucleotide sequence ID" value="XM_060561767.1"/>
</dbReference>
<dbReference type="AlphaFoldDB" id="A0AAD8PIZ5"/>
<name>A0AAD8PIZ5_9PEZI</name>
<organism evidence="1 2">
    <name type="scientific">Colletotrichum navitas</name>
    <dbReference type="NCBI Taxonomy" id="681940"/>
    <lineage>
        <taxon>Eukaryota</taxon>
        <taxon>Fungi</taxon>
        <taxon>Dikarya</taxon>
        <taxon>Ascomycota</taxon>
        <taxon>Pezizomycotina</taxon>
        <taxon>Sordariomycetes</taxon>
        <taxon>Hypocreomycetidae</taxon>
        <taxon>Glomerellales</taxon>
        <taxon>Glomerellaceae</taxon>
        <taxon>Colletotrichum</taxon>
        <taxon>Colletotrichum graminicola species complex</taxon>
    </lineage>
</organism>